<dbReference type="EMBL" id="RKKB01000005">
    <property type="protein sequence ID" value="RPA31514.1"/>
    <property type="molecule type" value="Genomic_DNA"/>
</dbReference>
<dbReference type="KEGG" id="spsr:EGC80_02170"/>
<keyword evidence="3" id="KW-0998">Cell outer membrane</keyword>
<protein>
    <submittedName>
        <fullName evidence="8">OmpA family protein</fullName>
    </submittedName>
</protein>
<dbReference type="Proteomes" id="UP000278855">
    <property type="component" value="Unassembled WGS sequence"/>
</dbReference>
<evidence type="ECO:0000256" key="3">
    <source>
        <dbReference type="ARBA" id="ARBA00023237"/>
    </source>
</evidence>
<evidence type="ECO:0000313" key="8">
    <source>
        <dbReference type="EMBL" id="RPA31514.1"/>
    </source>
</evidence>
<evidence type="ECO:0000256" key="1">
    <source>
        <dbReference type="ARBA" id="ARBA00004442"/>
    </source>
</evidence>
<dbReference type="PROSITE" id="PS51123">
    <property type="entry name" value="OMPA_2"/>
    <property type="match status" value="1"/>
</dbReference>
<organism evidence="8 10">
    <name type="scientific">Shewanella psychromarinicola</name>
    <dbReference type="NCBI Taxonomy" id="2487742"/>
    <lineage>
        <taxon>Bacteria</taxon>
        <taxon>Pseudomonadati</taxon>
        <taxon>Pseudomonadota</taxon>
        <taxon>Gammaproteobacteria</taxon>
        <taxon>Alteromonadales</taxon>
        <taxon>Shewanellaceae</taxon>
        <taxon>Shewanella</taxon>
    </lineage>
</organism>
<dbReference type="Proteomes" id="UP000273778">
    <property type="component" value="Chromosome"/>
</dbReference>
<dbReference type="InterPro" id="IPR036737">
    <property type="entry name" value="OmpA-like_sf"/>
</dbReference>
<dbReference type="CDD" id="cd07185">
    <property type="entry name" value="OmpA_C-like"/>
    <property type="match status" value="1"/>
</dbReference>
<evidence type="ECO:0000256" key="5">
    <source>
        <dbReference type="SAM" id="SignalP"/>
    </source>
</evidence>
<evidence type="ECO:0000256" key="2">
    <source>
        <dbReference type="ARBA" id="ARBA00023136"/>
    </source>
</evidence>
<dbReference type="RefSeq" id="WP_124013239.1">
    <property type="nucleotide sequence ID" value="NZ_CP034073.1"/>
</dbReference>
<keyword evidence="9" id="KW-1185">Reference proteome</keyword>
<reference evidence="10" key="2">
    <citation type="submission" date="2018-11" db="EMBL/GenBank/DDBJ databases">
        <title>Shewanella sp. R106.</title>
        <authorList>
            <person name="Hwang Y.J."/>
            <person name="Hwang C.Y."/>
        </authorList>
    </citation>
    <scope>NUCLEOTIDE SEQUENCE [LARGE SCALE GENOMIC DNA]</scope>
    <source>
        <strain evidence="10">R106</strain>
    </source>
</reference>
<dbReference type="InterPro" id="IPR006665">
    <property type="entry name" value="OmpA-like"/>
</dbReference>
<feature type="chain" id="PRO_5017924129" evidence="5">
    <location>
        <begin position="20"/>
        <end position="202"/>
    </location>
</feature>
<comment type="subcellular location">
    <subcellularLocation>
        <location evidence="1">Cell outer membrane</location>
    </subcellularLocation>
</comment>
<dbReference type="GO" id="GO:0009279">
    <property type="term" value="C:cell outer membrane"/>
    <property type="evidence" value="ECO:0007669"/>
    <property type="project" value="UniProtKB-SubCell"/>
</dbReference>
<dbReference type="InterPro" id="IPR050330">
    <property type="entry name" value="Bact_OuterMem_StrucFunc"/>
</dbReference>
<reference evidence="7 9" key="1">
    <citation type="submission" date="2018-11" db="EMBL/GenBank/DDBJ databases">
        <title>Shewanella sp. M2.</title>
        <authorList>
            <person name="Hwang Y.J."/>
            <person name="Hwang C.Y."/>
        </authorList>
    </citation>
    <scope>NUCLEOTIDE SEQUENCE [LARGE SCALE GENOMIC DNA]</scope>
    <source>
        <strain evidence="7 9">M2</strain>
    </source>
</reference>
<accession>A0A3N4EQA2</accession>
<dbReference type="Gene3D" id="3.30.1330.60">
    <property type="entry name" value="OmpA-like domain"/>
    <property type="match status" value="1"/>
</dbReference>
<dbReference type="InterPro" id="IPR006664">
    <property type="entry name" value="OMP_bac"/>
</dbReference>
<dbReference type="Pfam" id="PF00691">
    <property type="entry name" value="OmpA"/>
    <property type="match status" value="1"/>
</dbReference>
<feature type="signal peptide" evidence="5">
    <location>
        <begin position="1"/>
        <end position="19"/>
    </location>
</feature>
<evidence type="ECO:0000259" key="6">
    <source>
        <dbReference type="PROSITE" id="PS51123"/>
    </source>
</evidence>
<evidence type="ECO:0000256" key="4">
    <source>
        <dbReference type="PROSITE-ProRule" id="PRU00473"/>
    </source>
</evidence>
<dbReference type="OrthoDB" id="9805832at2"/>
<evidence type="ECO:0000313" key="7">
    <source>
        <dbReference type="EMBL" id="AZG33851.1"/>
    </source>
</evidence>
<sequence>MKYLMILLALITTAGCSVNDIVEPTASTPQKFDLADNDRDGVIMARERCADTIIDAAADNYGCGSIKDINERQELKILFSNNSAVIDHQYYDQIELVAKIMQTDPTTKVTIEGHTSKIGSYELNLALSQKRAKAVIEVLENTFGIDASRLDAIGYSFDRPIDNSGTPEAERRNRRVIAEVATDDTIPAMRWNIYTVDEKMEE</sequence>
<proteinExistence type="predicted"/>
<feature type="domain" description="OmpA-like" evidence="6">
    <location>
        <begin position="66"/>
        <end position="184"/>
    </location>
</feature>
<reference evidence="8" key="3">
    <citation type="submission" date="2018-11" db="EMBL/GenBank/DDBJ databases">
        <authorList>
            <person name="Hwang Y.J."/>
            <person name="Hwang C.Y."/>
        </authorList>
    </citation>
    <scope>NUCLEOTIDE SEQUENCE</scope>
    <source>
        <strain evidence="8">R106</strain>
    </source>
</reference>
<evidence type="ECO:0000313" key="9">
    <source>
        <dbReference type="Proteomes" id="UP000273778"/>
    </source>
</evidence>
<keyword evidence="5" id="KW-0732">Signal</keyword>
<dbReference type="AlphaFoldDB" id="A0A3N4EQA2"/>
<evidence type="ECO:0000313" key="10">
    <source>
        <dbReference type="Proteomes" id="UP000278855"/>
    </source>
</evidence>
<dbReference type="PROSITE" id="PS51257">
    <property type="entry name" value="PROKAR_LIPOPROTEIN"/>
    <property type="match status" value="1"/>
</dbReference>
<dbReference type="SUPFAM" id="SSF103088">
    <property type="entry name" value="OmpA-like"/>
    <property type="match status" value="1"/>
</dbReference>
<dbReference type="EMBL" id="CP034073">
    <property type="protein sequence ID" value="AZG33851.1"/>
    <property type="molecule type" value="Genomic_DNA"/>
</dbReference>
<dbReference type="PANTHER" id="PTHR30329">
    <property type="entry name" value="STATOR ELEMENT OF FLAGELLAR MOTOR COMPLEX"/>
    <property type="match status" value="1"/>
</dbReference>
<gene>
    <name evidence="8" type="ORF">EGC77_14095</name>
    <name evidence="7" type="ORF">EGC80_02170</name>
</gene>
<name>A0A3N4EQA2_9GAMM</name>
<dbReference type="PRINTS" id="PR01021">
    <property type="entry name" value="OMPADOMAIN"/>
</dbReference>
<dbReference type="PANTHER" id="PTHR30329:SF21">
    <property type="entry name" value="LIPOPROTEIN YIAD-RELATED"/>
    <property type="match status" value="1"/>
</dbReference>
<keyword evidence="2 4" id="KW-0472">Membrane</keyword>